<dbReference type="Proteomes" id="UP001164705">
    <property type="component" value="Chromosome"/>
</dbReference>
<gene>
    <name evidence="2" type="ORF">N7U66_09595</name>
</gene>
<feature type="signal peptide" evidence="1">
    <location>
        <begin position="1"/>
        <end position="19"/>
    </location>
</feature>
<dbReference type="EMBL" id="CP113088">
    <property type="protein sequence ID" value="WAC03673.1"/>
    <property type="molecule type" value="Genomic_DNA"/>
</dbReference>
<protein>
    <submittedName>
        <fullName evidence="2">Uncharacterized protein</fullName>
    </submittedName>
</protein>
<proteinExistence type="predicted"/>
<organism evidence="2 3">
    <name type="scientific">Lacinutrix neustonica</name>
    <dbReference type="NCBI Taxonomy" id="2980107"/>
    <lineage>
        <taxon>Bacteria</taxon>
        <taxon>Pseudomonadati</taxon>
        <taxon>Bacteroidota</taxon>
        <taxon>Flavobacteriia</taxon>
        <taxon>Flavobacteriales</taxon>
        <taxon>Flavobacteriaceae</taxon>
        <taxon>Lacinutrix</taxon>
    </lineage>
</organism>
<dbReference type="RefSeq" id="WP_267678307.1">
    <property type="nucleotide sequence ID" value="NZ_CP113088.1"/>
</dbReference>
<accession>A0A9E8MXU7</accession>
<evidence type="ECO:0000313" key="2">
    <source>
        <dbReference type="EMBL" id="WAC03673.1"/>
    </source>
</evidence>
<evidence type="ECO:0000313" key="3">
    <source>
        <dbReference type="Proteomes" id="UP001164705"/>
    </source>
</evidence>
<sequence length="118" mass="13133">MKNFILLVNILFTLNVSFAQDNESDLFAASTETHLPTNFKDRIGSNGFAFRTLDVGINTKYSEYGSGFFMNKFIMVSSKKLGGLAKRDKATGEGFKSLYCLDIDKNGGLRLPLLFSEL</sequence>
<keyword evidence="3" id="KW-1185">Reference proteome</keyword>
<dbReference type="AlphaFoldDB" id="A0A9E8MXU7"/>
<reference evidence="2" key="1">
    <citation type="submission" date="2022-11" db="EMBL/GenBank/DDBJ databases">
        <title>Lacinutrix neustonica HL-RS19T sp. nov., isolated from the surface microlayer sample of brackish Lake Shihwa.</title>
        <authorList>
            <person name="Choi J.Y."/>
            <person name="Hwang C.Y."/>
        </authorList>
    </citation>
    <scope>NUCLEOTIDE SEQUENCE</scope>
    <source>
        <strain evidence="2">HL-RS19</strain>
    </source>
</reference>
<keyword evidence="1" id="KW-0732">Signal</keyword>
<name>A0A9E8MXU7_9FLAO</name>
<feature type="chain" id="PRO_5038584528" evidence="1">
    <location>
        <begin position="20"/>
        <end position="118"/>
    </location>
</feature>
<dbReference type="KEGG" id="lnu:N7U66_09595"/>
<evidence type="ECO:0000256" key="1">
    <source>
        <dbReference type="SAM" id="SignalP"/>
    </source>
</evidence>